<dbReference type="GO" id="GO:0004315">
    <property type="term" value="F:3-oxoacyl-[acyl-carrier-protein] synthase activity"/>
    <property type="evidence" value="ECO:0007669"/>
    <property type="project" value="TreeGrafter"/>
</dbReference>
<dbReference type="InterPro" id="IPR020841">
    <property type="entry name" value="PKS_Beta-ketoAc_synthase_dom"/>
</dbReference>
<sequence>MVFQALPDQLKQQTLQSLSVLTGIAVENEDALLDATLVRQISDQPFNPLAQTIHRKFKAKGDSQLIMRKKDLPAEIPSIWKVEEVDEKRVKITFSDKQELFVAEQVAGPVTAAGRLPEGFAPEKLYPSRNHPRGLAMTVYGASDAMHASGLDWSELKNLVPADKWAVYAGSAMAQLDQNGYGGLMTARFKGKRATSKQLPLGLAEMPADFINAYLLGGLGATGTNLGACASFLYNLRQAVNDIRAGRARIAIVGAAEAPVVAEVIEGYATMGALANDKAMRQLDGLADDQAPDHRRACRPFSDNCGFVLAESAQFIVLMDDSLALQTGADILGAVPDVFVHADGYKKSISSPGAGNWLSFAKATALAKQLLGAEGLQKHSMVMAHGTGTPQNRVTESKILNDTAAAFGINDWPVCAVKSYVGHSVAAAAGDQLVTALGVFHQGIIPGIQTIDHIANDVFAEHLHISSKHQQRDDIQAALLNAKGFGGNNATALVLSPTKTKQMLTKRHGEKAMTDWQQANAQIQQKQQQYLDDALKAEIKPIYQFGEGVISDEQVALTDQNITIGSYTVDLQSEHGLEDFL</sequence>
<dbReference type="InterPro" id="IPR016039">
    <property type="entry name" value="Thiolase-like"/>
</dbReference>
<dbReference type="GO" id="GO:0005829">
    <property type="term" value="C:cytosol"/>
    <property type="evidence" value="ECO:0007669"/>
    <property type="project" value="TreeGrafter"/>
</dbReference>
<dbReference type="SUPFAM" id="SSF53901">
    <property type="entry name" value="Thiolase-like"/>
    <property type="match status" value="2"/>
</dbReference>
<dbReference type="Pfam" id="PF00109">
    <property type="entry name" value="ketoacyl-synt"/>
    <property type="match status" value="1"/>
</dbReference>
<evidence type="ECO:0000313" key="6">
    <source>
        <dbReference type="EMBL" id="PVZ72612.1"/>
    </source>
</evidence>
<comment type="pathway">
    <text evidence="1">Lipid metabolism; fatty acid biosynthesis.</text>
</comment>
<dbReference type="AlphaFoldDB" id="A0A2V1H7Y2"/>
<comment type="similarity">
    <text evidence="2 4">Belongs to the thiolase-like superfamily. Beta-ketoacyl-ACP synthases family.</text>
</comment>
<name>A0A2V1H7Y2_9GAMM</name>
<dbReference type="OrthoDB" id="9784825at2"/>
<feature type="domain" description="Ketosynthase family 3 (KS3)" evidence="5">
    <location>
        <begin position="1"/>
        <end position="496"/>
    </location>
</feature>
<evidence type="ECO:0000313" key="7">
    <source>
        <dbReference type="Proteomes" id="UP000244906"/>
    </source>
</evidence>
<gene>
    <name evidence="6" type="ORF">DC094_03795</name>
</gene>
<comment type="caution">
    <text evidence="6">The sequence shown here is derived from an EMBL/GenBank/DDBJ whole genome shotgun (WGS) entry which is preliminary data.</text>
</comment>
<dbReference type="InterPro" id="IPR014031">
    <property type="entry name" value="Ketoacyl_synth_C"/>
</dbReference>
<accession>A0A2V1H7Y2</accession>
<dbReference type="PANTHER" id="PTHR11712:SF336">
    <property type="entry name" value="3-OXOACYL-[ACYL-CARRIER-PROTEIN] SYNTHASE, MITOCHONDRIAL"/>
    <property type="match status" value="1"/>
</dbReference>
<evidence type="ECO:0000259" key="5">
    <source>
        <dbReference type="PROSITE" id="PS52004"/>
    </source>
</evidence>
<dbReference type="InterPro" id="IPR047224">
    <property type="entry name" value="FAS_alpha_su_C"/>
</dbReference>
<organism evidence="6 7">
    <name type="scientific">Pelagibaculum spongiae</name>
    <dbReference type="NCBI Taxonomy" id="2080658"/>
    <lineage>
        <taxon>Bacteria</taxon>
        <taxon>Pseudomonadati</taxon>
        <taxon>Pseudomonadota</taxon>
        <taxon>Gammaproteobacteria</taxon>
        <taxon>Oceanospirillales</taxon>
        <taxon>Pelagibaculum</taxon>
    </lineage>
</organism>
<evidence type="ECO:0000256" key="3">
    <source>
        <dbReference type="ARBA" id="ARBA00022679"/>
    </source>
</evidence>
<dbReference type="GO" id="GO:0006633">
    <property type="term" value="P:fatty acid biosynthetic process"/>
    <property type="evidence" value="ECO:0007669"/>
    <property type="project" value="TreeGrafter"/>
</dbReference>
<evidence type="ECO:0000256" key="2">
    <source>
        <dbReference type="ARBA" id="ARBA00008467"/>
    </source>
</evidence>
<keyword evidence="3 4" id="KW-0808">Transferase</keyword>
<dbReference type="Pfam" id="PF02801">
    <property type="entry name" value="Ketoacyl-synt_C"/>
    <property type="match status" value="1"/>
</dbReference>
<dbReference type="Proteomes" id="UP000244906">
    <property type="component" value="Unassembled WGS sequence"/>
</dbReference>
<reference evidence="6 7" key="1">
    <citation type="submission" date="2018-04" db="EMBL/GenBank/DDBJ databases">
        <title>Thalassorhabdus spongiae gen. nov., sp. nov., isolated from a marine sponge in South-West Iceland.</title>
        <authorList>
            <person name="Knobloch S."/>
            <person name="Daussin A."/>
            <person name="Johannsson R."/>
            <person name="Marteinsson V.T."/>
        </authorList>
    </citation>
    <scope>NUCLEOTIDE SEQUENCE [LARGE SCALE GENOMIC DNA]</scope>
    <source>
        <strain evidence="6 7">Hp12</strain>
    </source>
</reference>
<proteinExistence type="inferred from homology"/>
<evidence type="ECO:0000256" key="4">
    <source>
        <dbReference type="RuleBase" id="RU003694"/>
    </source>
</evidence>
<dbReference type="EMBL" id="QDDL01000001">
    <property type="protein sequence ID" value="PVZ72612.1"/>
    <property type="molecule type" value="Genomic_DNA"/>
</dbReference>
<protein>
    <submittedName>
        <fullName evidence="6">Beta-ketoacyl synthase</fullName>
    </submittedName>
</protein>
<dbReference type="Gene3D" id="3.40.47.10">
    <property type="match status" value="1"/>
</dbReference>
<keyword evidence="7" id="KW-1185">Reference proteome</keyword>
<dbReference type="PROSITE" id="PS52004">
    <property type="entry name" value="KS3_2"/>
    <property type="match status" value="1"/>
</dbReference>
<dbReference type="SMART" id="SM00825">
    <property type="entry name" value="PKS_KS"/>
    <property type="match status" value="1"/>
</dbReference>
<dbReference type="CDD" id="cd00828">
    <property type="entry name" value="elong_cond_enzymes"/>
    <property type="match status" value="1"/>
</dbReference>
<evidence type="ECO:0000256" key="1">
    <source>
        <dbReference type="ARBA" id="ARBA00005194"/>
    </source>
</evidence>
<dbReference type="InterPro" id="IPR014030">
    <property type="entry name" value="Ketoacyl_synth_N"/>
</dbReference>
<dbReference type="InterPro" id="IPR000794">
    <property type="entry name" value="Beta-ketoacyl_synthase"/>
</dbReference>
<dbReference type="PANTHER" id="PTHR11712">
    <property type="entry name" value="POLYKETIDE SYNTHASE-RELATED"/>
    <property type="match status" value="1"/>
</dbReference>